<accession>A0A085AK17</accession>
<dbReference type="EMBL" id="JMTB01000029">
    <property type="protein sequence ID" value="KFC10562.1"/>
    <property type="molecule type" value="Genomic_DNA"/>
</dbReference>
<dbReference type="Pfam" id="PF00857">
    <property type="entry name" value="Isochorismatase"/>
    <property type="match status" value="1"/>
</dbReference>
<dbReference type="GO" id="GO:0008908">
    <property type="term" value="F:isochorismatase activity"/>
    <property type="evidence" value="ECO:0007669"/>
    <property type="project" value="UniProtKB-EC"/>
</dbReference>
<dbReference type="InterPro" id="IPR000868">
    <property type="entry name" value="Isochorismatase-like_dom"/>
</dbReference>
<dbReference type="InterPro" id="IPR036380">
    <property type="entry name" value="Isochorismatase-like_sf"/>
</dbReference>
<evidence type="ECO:0000256" key="2">
    <source>
        <dbReference type="SAM" id="SignalP"/>
    </source>
</evidence>
<feature type="domain" description="Isochorismatase-like" evidence="3">
    <location>
        <begin position="52"/>
        <end position="224"/>
    </location>
</feature>
<dbReference type="Proteomes" id="UP000028630">
    <property type="component" value="Unassembled WGS sequence"/>
</dbReference>
<protein>
    <submittedName>
        <fullName evidence="4">Isochorismatase</fullName>
        <ecNumber evidence="4">3.3.2.1</ecNumber>
    </submittedName>
</protein>
<dbReference type="SUPFAM" id="SSF52499">
    <property type="entry name" value="Isochorismatase-like hydrolases"/>
    <property type="match status" value="1"/>
</dbReference>
<dbReference type="eggNOG" id="COG1335">
    <property type="taxonomic scope" value="Bacteria"/>
</dbReference>
<dbReference type="PANTHER" id="PTHR43540">
    <property type="entry name" value="PEROXYUREIDOACRYLATE/UREIDOACRYLATE AMIDOHYDROLASE-RELATED"/>
    <property type="match status" value="1"/>
</dbReference>
<gene>
    <name evidence="4" type="ORF">GTGU_00612</name>
</gene>
<dbReference type="OrthoDB" id="5794853at2"/>
<evidence type="ECO:0000313" key="4">
    <source>
        <dbReference type="EMBL" id="KFC10562.1"/>
    </source>
</evidence>
<reference evidence="5" key="1">
    <citation type="submission" date="2014-05" db="EMBL/GenBank/DDBJ databases">
        <title>ATOL: Assembling a taxonomically balanced genome-scale reconstruction of the evolutionary history of the Enterobacteriaceae.</title>
        <authorList>
            <person name="Plunkett G. III"/>
            <person name="Neeno-Eckwall E.C."/>
            <person name="Glasner J.D."/>
            <person name="Perna N.T."/>
        </authorList>
    </citation>
    <scope>NUCLEOTIDE SEQUENCE [LARGE SCALE GENOMIC DNA]</scope>
    <source>
        <strain evidence="5">ATCC 49490</strain>
    </source>
</reference>
<evidence type="ECO:0000313" key="5">
    <source>
        <dbReference type="Proteomes" id="UP000028630"/>
    </source>
</evidence>
<dbReference type="AlphaFoldDB" id="A0A085AK17"/>
<keyword evidence="1 4" id="KW-0378">Hydrolase</keyword>
<dbReference type="PANTHER" id="PTHR43540:SF15">
    <property type="entry name" value="BLR5631 PROTEIN"/>
    <property type="match status" value="1"/>
</dbReference>
<comment type="caution">
    <text evidence="4">The sequence shown here is derived from an EMBL/GenBank/DDBJ whole genome shotgun (WGS) entry which is preliminary data.</text>
</comment>
<dbReference type="RefSeq" id="WP_038154134.1">
    <property type="nucleotide sequence ID" value="NZ_JMTB01000029.1"/>
</dbReference>
<dbReference type="InterPro" id="IPR050272">
    <property type="entry name" value="Isochorismatase-like_hydrls"/>
</dbReference>
<dbReference type="CDD" id="cd00431">
    <property type="entry name" value="cysteine_hydrolases"/>
    <property type="match status" value="1"/>
</dbReference>
<evidence type="ECO:0000256" key="1">
    <source>
        <dbReference type="ARBA" id="ARBA00022801"/>
    </source>
</evidence>
<proteinExistence type="predicted"/>
<dbReference type="EC" id="3.3.2.1" evidence="4"/>
<keyword evidence="2" id="KW-0732">Signal</keyword>
<feature type="chain" id="PRO_5001786341" evidence="2">
    <location>
        <begin position="24"/>
        <end position="233"/>
    </location>
</feature>
<keyword evidence="5" id="KW-1185">Reference proteome</keyword>
<organism evidence="4 5">
    <name type="scientific">Trabulsiella guamensis ATCC 49490</name>
    <dbReference type="NCBI Taxonomy" id="1005994"/>
    <lineage>
        <taxon>Bacteria</taxon>
        <taxon>Pseudomonadati</taxon>
        <taxon>Pseudomonadota</taxon>
        <taxon>Gammaproteobacteria</taxon>
        <taxon>Enterobacterales</taxon>
        <taxon>Enterobacteriaceae</taxon>
        <taxon>Trabulsiella</taxon>
    </lineage>
</organism>
<dbReference type="Gene3D" id="3.40.50.850">
    <property type="entry name" value="Isochorismatase-like"/>
    <property type="match status" value="1"/>
</dbReference>
<evidence type="ECO:0000259" key="3">
    <source>
        <dbReference type="Pfam" id="PF00857"/>
    </source>
</evidence>
<name>A0A085AK17_9ENTR</name>
<sequence>MKMLLCKTFLFAAMLSASALSHAEEFSPVNTKTIRTMSGATATTTLSAPATGLLVIDIQNEYFPGGKMVIPDGMKALNNSKKLVEFAHQKGIPVWFVRHVGAKGGPLFAEGSVFAEFHKDLQPTKDDRIITKATPSAFVGTDLEQQLKTKGIKQLIVTGLMTHMCVSTTSRDAVPKGFSVIIPEDATATRSIDDSRGGVIDHALLQRAAIAGVADVFAEIRTTQEVLDLPVTL</sequence>
<feature type="signal peptide" evidence="2">
    <location>
        <begin position="1"/>
        <end position="23"/>
    </location>
</feature>